<organism evidence="1 2">
    <name type="scientific">Phytophthora cactorum</name>
    <dbReference type="NCBI Taxonomy" id="29920"/>
    <lineage>
        <taxon>Eukaryota</taxon>
        <taxon>Sar</taxon>
        <taxon>Stramenopiles</taxon>
        <taxon>Oomycota</taxon>
        <taxon>Peronosporomycetes</taxon>
        <taxon>Peronosporales</taxon>
        <taxon>Peronosporaceae</taxon>
        <taxon>Phytophthora</taxon>
    </lineage>
</organism>
<comment type="caution">
    <text evidence="1">The sequence shown here is derived from an EMBL/GenBank/DDBJ whole genome shotgun (WGS) entry which is preliminary data.</text>
</comment>
<evidence type="ECO:0000313" key="2">
    <source>
        <dbReference type="Proteomes" id="UP000251314"/>
    </source>
</evidence>
<sequence>MTVKKLCELIEADSSGDVLYIVVDKFAIHLAVKESSKGTLLSKNSIASYFGNVKNHLLVVFPVLTRRRLQKVASILDKYCGKRNTDCCQRYGDGMYNKSTLSDTNCPWYRAS</sequence>
<dbReference type="VEuPathDB" id="FungiDB:PC110_g8742"/>
<keyword evidence="2" id="KW-1185">Reference proteome</keyword>
<dbReference type="EMBL" id="MJFZ01000184">
    <property type="protein sequence ID" value="RAW34945.1"/>
    <property type="molecule type" value="Genomic_DNA"/>
</dbReference>
<dbReference type="OrthoDB" id="123951at2759"/>
<dbReference type="AlphaFoldDB" id="A0A329SDU4"/>
<proteinExistence type="predicted"/>
<dbReference type="STRING" id="29920.A0A329SDU4"/>
<gene>
    <name evidence="1" type="ORF">PC110_g8742</name>
</gene>
<protein>
    <submittedName>
        <fullName evidence="1">Uncharacterized protein</fullName>
    </submittedName>
</protein>
<name>A0A329SDU4_9STRA</name>
<reference evidence="1 2" key="1">
    <citation type="submission" date="2018-01" db="EMBL/GenBank/DDBJ databases">
        <title>Draft genome of the strawberry crown rot pathogen Phytophthora cactorum.</title>
        <authorList>
            <person name="Armitage A.D."/>
            <person name="Lysoe E."/>
            <person name="Nellist C.F."/>
            <person name="Harrison R.J."/>
            <person name="Brurberg M.B."/>
        </authorList>
    </citation>
    <scope>NUCLEOTIDE SEQUENCE [LARGE SCALE GENOMIC DNA]</scope>
    <source>
        <strain evidence="1 2">10300</strain>
    </source>
</reference>
<accession>A0A329SDU4</accession>
<dbReference type="Proteomes" id="UP000251314">
    <property type="component" value="Unassembled WGS sequence"/>
</dbReference>
<evidence type="ECO:0000313" key="1">
    <source>
        <dbReference type="EMBL" id="RAW34945.1"/>
    </source>
</evidence>